<protein>
    <submittedName>
        <fullName evidence="3">GalNAc-alpha-(1-&gt;4)-GalNAc-alpha-(1-&gt;3)-diNAcBac-PP-undecaprenol alpha-1,4-N-acetyl-D-galactosaminyltransferase</fullName>
    </submittedName>
</protein>
<evidence type="ECO:0000313" key="3">
    <source>
        <dbReference type="EMBL" id="SEL72016.1"/>
    </source>
</evidence>
<feature type="domain" description="Glycosyl transferase family 1" evidence="1">
    <location>
        <begin position="185"/>
        <end position="342"/>
    </location>
</feature>
<dbReference type="AlphaFoldDB" id="A0A1H7SIP6"/>
<dbReference type="InterPro" id="IPR028098">
    <property type="entry name" value="Glyco_trans_4-like_N"/>
</dbReference>
<evidence type="ECO:0000259" key="1">
    <source>
        <dbReference type="Pfam" id="PF00534"/>
    </source>
</evidence>
<evidence type="ECO:0000259" key="2">
    <source>
        <dbReference type="Pfam" id="PF13439"/>
    </source>
</evidence>
<dbReference type="RefSeq" id="WP_091624523.1">
    <property type="nucleotide sequence ID" value="NZ_FNZN01000005.1"/>
</dbReference>
<dbReference type="PANTHER" id="PTHR12526">
    <property type="entry name" value="GLYCOSYLTRANSFERASE"/>
    <property type="match status" value="1"/>
</dbReference>
<keyword evidence="4" id="KW-1185">Reference proteome</keyword>
<dbReference type="STRING" id="228957.SAMN04488008_10513"/>
<dbReference type="CDD" id="cd03820">
    <property type="entry name" value="GT4_AmsD-like"/>
    <property type="match status" value="1"/>
</dbReference>
<dbReference type="SUPFAM" id="SSF53756">
    <property type="entry name" value="UDP-Glycosyltransferase/glycogen phosphorylase"/>
    <property type="match status" value="1"/>
</dbReference>
<dbReference type="Gene3D" id="3.40.50.2000">
    <property type="entry name" value="Glycogen Phosphorylase B"/>
    <property type="match status" value="2"/>
</dbReference>
<reference evidence="4" key="1">
    <citation type="submission" date="2016-10" db="EMBL/GenBank/DDBJ databases">
        <authorList>
            <person name="Varghese N."/>
            <person name="Submissions S."/>
        </authorList>
    </citation>
    <scope>NUCLEOTIDE SEQUENCE [LARGE SCALE GENOMIC DNA]</scope>
    <source>
        <strain evidence="4">DSM 16471</strain>
    </source>
</reference>
<dbReference type="Pfam" id="PF00534">
    <property type="entry name" value="Glycos_transf_1"/>
    <property type="match status" value="1"/>
</dbReference>
<dbReference type="InterPro" id="IPR001296">
    <property type="entry name" value="Glyco_trans_1"/>
</dbReference>
<name>A0A1H7SIP6_9FLAO</name>
<feature type="domain" description="Glycosyltransferase subfamily 4-like N-terminal" evidence="2">
    <location>
        <begin position="16"/>
        <end position="179"/>
    </location>
</feature>
<organism evidence="3 4">
    <name type="scientific">Maribacter orientalis</name>
    <dbReference type="NCBI Taxonomy" id="228957"/>
    <lineage>
        <taxon>Bacteria</taxon>
        <taxon>Pseudomonadati</taxon>
        <taxon>Bacteroidota</taxon>
        <taxon>Flavobacteriia</taxon>
        <taxon>Flavobacteriales</taxon>
        <taxon>Flavobacteriaceae</taxon>
        <taxon>Maribacter</taxon>
    </lineage>
</organism>
<dbReference type="EMBL" id="FNZN01000005">
    <property type="protein sequence ID" value="SEL72016.1"/>
    <property type="molecule type" value="Genomic_DNA"/>
</dbReference>
<keyword evidence="3" id="KW-0808">Transferase</keyword>
<dbReference type="PANTHER" id="PTHR12526:SF630">
    <property type="entry name" value="GLYCOSYLTRANSFERASE"/>
    <property type="match status" value="1"/>
</dbReference>
<dbReference type="Proteomes" id="UP000198990">
    <property type="component" value="Unassembled WGS sequence"/>
</dbReference>
<sequence>MNKYKIAFLIPSLGSGGAERVITTLANNLTENYEVIIITFDNKQPFYKLNSQIKHHSCTNLTDIPPSNNTYKALKFNIKLLLEINRISKDEKIDIIISFLTIANILGILVAKFRKIPIIISERNNPNKELISNFWMQIRRKTYPSANYIVVQTQEIADFYITKIKNDVVKIIPNPISPDLEIMNSKETKENIILNVGRLSNQKGQEMLLKAFTRIESNGWKLVIAGEGENRVKLEKLIKKLQISDRVLLPGRIKDVSKLYNKAKIFAFSSNYEGFPNALIEAMHFRLPCVSTNCPTGPSELIINDINGFLIPVNNEIVMAEKLNILINDSALRESLGSKAAKTVKKYAIESISDRWKKLIESCLNSNL</sequence>
<dbReference type="Pfam" id="PF13439">
    <property type="entry name" value="Glyco_transf_4"/>
    <property type="match status" value="1"/>
</dbReference>
<accession>A0A1H7SIP6</accession>
<gene>
    <name evidence="3" type="ORF">SAMN04488008_10513</name>
</gene>
<dbReference type="OrthoDB" id="798298at2"/>
<dbReference type="GO" id="GO:0016757">
    <property type="term" value="F:glycosyltransferase activity"/>
    <property type="evidence" value="ECO:0007669"/>
    <property type="project" value="InterPro"/>
</dbReference>
<proteinExistence type="predicted"/>
<evidence type="ECO:0000313" key="4">
    <source>
        <dbReference type="Proteomes" id="UP000198990"/>
    </source>
</evidence>